<evidence type="ECO:0008006" key="4">
    <source>
        <dbReference type="Google" id="ProtNLM"/>
    </source>
</evidence>
<dbReference type="FunCoup" id="B4LKF8">
    <property type="interactions" value="14"/>
</dbReference>
<evidence type="ECO:0000256" key="1">
    <source>
        <dbReference type="SAM" id="Phobius"/>
    </source>
</evidence>
<dbReference type="OrthoDB" id="7841995at2759"/>
<organism evidence="2 3">
    <name type="scientific">Drosophila virilis</name>
    <name type="common">Fruit fly</name>
    <dbReference type="NCBI Taxonomy" id="7244"/>
    <lineage>
        <taxon>Eukaryota</taxon>
        <taxon>Metazoa</taxon>
        <taxon>Ecdysozoa</taxon>
        <taxon>Arthropoda</taxon>
        <taxon>Hexapoda</taxon>
        <taxon>Insecta</taxon>
        <taxon>Pterygota</taxon>
        <taxon>Neoptera</taxon>
        <taxon>Endopterygota</taxon>
        <taxon>Diptera</taxon>
        <taxon>Brachycera</taxon>
        <taxon>Muscomorpha</taxon>
        <taxon>Ephydroidea</taxon>
        <taxon>Drosophilidae</taxon>
        <taxon>Drosophila</taxon>
    </lineage>
</organism>
<dbReference type="EMBL" id="CH940648">
    <property type="protein sequence ID" value="EDW60679.2"/>
    <property type="molecule type" value="Genomic_DNA"/>
</dbReference>
<dbReference type="HOGENOM" id="CLU_021814_2_2_1"/>
<proteinExistence type="predicted"/>
<dbReference type="SUPFAM" id="SSF53850">
    <property type="entry name" value="Periplasmic binding protein-like II"/>
    <property type="match status" value="1"/>
</dbReference>
<gene>
    <name evidence="2" type="primary">Dvir\GJ21614</name>
    <name evidence="2" type="ORF">Dvir_GJ21614</name>
</gene>
<evidence type="ECO:0000313" key="2">
    <source>
        <dbReference type="EMBL" id="EDW60679.2"/>
    </source>
</evidence>
<dbReference type="eggNOG" id="ENOG502T9DW">
    <property type="taxonomic scope" value="Eukaryota"/>
</dbReference>
<name>B4LKF8_DROVI</name>
<reference evidence="2 3" key="1">
    <citation type="journal article" date="2007" name="Nature">
        <title>Evolution of genes and genomes on the Drosophila phylogeny.</title>
        <authorList>
            <consortium name="Drosophila 12 Genomes Consortium"/>
            <person name="Clark A.G."/>
            <person name="Eisen M.B."/>
            <person name="Smith D.R."/>
            <person name="Bergman C.M."/>
            <person name="Oliver B."/>
            <person name="Markow T.A."/>
            <person name="Kaufman T.C."/>
            <person name="Kellis M."/>
            <person name="Gelbart W."/>
            <person name="Iyer V.N."/>
            <person name="Pollard D.A."/>
            <person name="Sackton T.B."/>
            <person name="Larracuente A.M."/>
            <person name="Singh N.D."/>
            <person name="Abad J.P."/>
            <person name="Abt D.N."/>
            <person name="Adryan B."/>
            <person name="Aguade M."/>
            <person name="Akashi H."/>
            <person name="Anderson W.W."/>
            <person name="Aquadro C.F."/>
            <person name="Ardell D.H."/>
            <person name="Arguello R."/>
            <person name="Artieri C.G."/>
            <person name="Barbash D.A."/>
            <person name="Barker D."/>
            <person name="Barsanti P."/>
            <person name="Batterham P."/>
            <person name="Batzoglou S."/>
            <person name="Begun D."/>
            <person name="Bhutkar A."/>
            <person name="Blanco E."/>
            <person name="Bosak S.A."/>
            <person name="Bradley R.K."/>
            <person name="Brand A.D."/>
            <person name="Brent M.R."/>
            <person name="Brooks A.N."/>
            <person name="Brown R.H."/>
            <person name="Butlin R.K."/>
            <person name="Caggese C."/>
            <person name="Calvi B.R."/>
            <person name="Bernardo de Carvalho A."/>
            <person name="Caspi A."/>
            <person name="Castrezana S."/>
            <person name="Celniker S.E."/>
            <person name="Chang J.L."/>
            <person name="Chapple C."/>
            <person name="Chatterji S."/>
            <person name="Chinwalla A."/>
            <person name="Civetta A."/>
            <person name="Clifton S.W."/>
            <person name="Comeron J.M."/>
            <person name="Costello J.C."/>
            <person name="Coyne J.A."/>
            <person name="Daub J."/>
            <person name="David R.G."/>
            <person name="Delcher A.L."/>
            <person name="Delehaunty K."/>
            <person name="Do C.B."/>
            <person name="Ebling H."/>
            <person name="Edwards K."/>
            <person name="Eickbush T."/>
            <person name="Evans J.D."/>
            <person name="Filipski A."/>
            <person name="Findeiss S."/>
            <person name="Freyhult E."/>
            <person name="Fulton L."/>
            <person name="Fulton R."/>
            <person name="Garcia A.C."/>
            <person name="Gardiner A."/>
            <person name="Garfield D.A."/>
            <person name="Garvin B.E."/>
            <person name="Gibson G."/>
            <person name="Gilbert D."/>
            <person name="Gnerre S."/>
            <person name="Godfrey J."/>
            <person name="Good R."/>
            <person name="Gotea V."/>
            <person name="Gravely B."/>
            <person name="Greenberg A.J."/>
            <person name="Griffiths-Jones S."/>
            <person name="Gross S."/>
            <person name="Guigo R."/>
            <person name="Gustafson E.A."/>
            <person name="Haerty W."/>
            <person name="Hahn M.W."/>
            <person name="Halligan D.L."/>
            <person name="Halpern A.L."/>
            <person name="Halter G.M."/>
            <person name="Han M.V."/>
            <person name="Heger A."/>
            <person name="Hillier L."/>
            <person name="Hinrichs A.S."/>
            <person name="Holmes I."/>
            <person name="Hoskins R.A."/>
            <person name="Hubisz M.J."/>
            <person name="Hultmark D."/>
            <person name="Huntley M.A."/>
            <person name="Jaffe D.B."/>
            <person name="Jagadeeshan S."/>
            <person name="Jeck W.R."/>
            <person name="Johnson J."/>
            <person name="Jones C.D."/>
            <person name="Jordan W.C."/>
            <person name="Karpen G.H."/>
            <person name="Kataoka E."/>
            <person name="Keightley P.D."/>
            <person name="Kheradpour P."/>
            <person name="Kirkness E.F."/>
            <person name="Koerich L.B."/>
            <person name="Kristiansen K."/>
            <person name="Kudrna D."/>
            <person name="Kulathinal R.J."/>
            <person name="Kumar S."/>
            <person name="Kwok R."/>
            <person name="Lander E."/>
            <person name="Langley C.H."/>
            <person name="Lapoint R."/>
            <person name="Lazzaro B.P."/>
            <person name="Lee S.J."/>
            <person name="Levesque L."/>
            <person name="Li R."/>
            <person name="Lin C.F."/>
            <person name="Lin M.F."/>
            <person name="Lindblad-Toh K."/>
            <person name="Llopart A."/>
            <person name="Long M."/>
            <person name="Low L."/>
            <person name="Lozovsky E."/>
            <person name="Lu J."/>
            <person name="Luo M."/>
            <person name="Machado C.A."/>
            <person name="Makalowski W."/>
            <person name="Marzo M."/>
            <person name="Matsuda M."/>
            <person name="Matzkin L."/>
            <person name="McAllister B."/>
            <person name="McBride C.S."/>
            <person name="McKernan B."/>
            <person name="McKernan K."/>
            <person name="Mendez-Lago M."/>
            <person name="Minx P."/>
            <person name="Mollenhauer M.U."/>
            <person name="Montooth K."/>
            <person name="Mount S.M."/>
            <person name="Mu X."/>
            <person name="Myers E."/>
            <person name="Negre B."/>
            <person name="Newfeld S."/>
            <person name="Nielsen R."/>
            <person name="Noor M.A."/>
            <person name="O'Grady P."/>
            <person name="Pachter L."/>
            <person name="Papaceit M."/>
            <person name="Parisi M.J."/>
            <person name="Parisi M."/>
            <person name="Parts L."/>
            <person name="Pedersen J.S."/>
            <person name="Pesole G."/>
            <person name="Phillippy A.M."/>
            <person name="Ponting C.P."/>
            <person name="Pop M."/>
            <person name="Porcelli D."/>
            <person name="Powell J.R."/>
            <person name="Prohaska S."/>
            <person name="Pruitt K."/>
            <person name="Puig M."/>
            <person name="Quesneville H."/>
            <person name="Ram K.R."/>
            <person name="Rand D."/>
            <person name="Rasmussen M.D."/>
            <person name="Reed L.K."/>
            <person name="Reenan R."/>
            <person name="Reily A."/>
            <person name="Remington K.A."/>
            <person name="Rieger T.T."/>
            <person name="Ritchie M.G."/>
            <person name="Robin C."/>
            <person name="Rogers Y.H."/>
            <person name="Rohde C."/>
            <person name="Rozas J."/>
            <person name="Rubenfield M.J."/>
            <person name="Ruiz A."/>
            <person name="Russo S."/>
            <person name="Salzberg S.L."/>
            <person name="Sanchez-Gracia A."/>
            <person name="Saranga D.J."/>
            <person name="Sato H."/>
            <person name="Schaeffer S.W."/>
            <person name="Schatz M.C."/>
            <person name="Schlenke T."/>
            <person name="Schwartz R."/>
            <person name="Segarra C."/>
            <person name="Singh R.S."/>
            <person name="Sirot L."/>
            <person name="Sirota M."/>
            <person name="Sisneros N.B."/>
            <person name="Smith C.D."/>
            <person name="Smith T.F."/>
            <person name="Spieth J."/>
            <person name="Stage D.E."/>
            <person name="Stark A."/>
            <person name="Stephan W."/>
            <person name="Strausberg R.L."/>
            <person name="Strempel S."/>
            <person name="Sturgill D."/>
            <person name="Sutton G."/>
            <person name="Sutton G.G."/>
            <person name="Tao W."/>
            <person name="Teichmann S."/>
            <person name="Tobari Y.N."/>
            <person name="Tomimura Y."/>
            <person name="Tsolas J.M."/>
            <person name="Valente V.L."/>
            <person name="Venter E."/>
            <person name="Venter J.C."/>
            <person name="Vicario S."/>
            <person name="Vieira F.G."/>
            <person name="Vilella A.J."/>
            <person name="Villasante A."/>
            <person name="Walenz B."/>
            <person name="Wang J."/>
            <person name="Wasserman M."/>
            <person name="Watts T."/>
            <person name="Wilson D."/>
            <person name="Wilson R.K."/>
            <person name="Wing R.A."/>
            <person name="Wolfner M.F."/>
            <person name="Wong A."/>
            <person name="Wong G.K."/>
            <person name="Wu C.I."/>
            <person name="Wu G."/>
            <person name="Yamamoto D."/>
            <person name="Yang H.P."/>
            <person name="Yang S.P."/>
            <person name="Yorke J.A."/>
            <person name="Yoshida K."/>
            <person name="Zdobnov E."/>
            <person name="Zhang P."/>
            <person name="Zhang Y."/>
            <person name="Zimin A.V."/>
            <person name="Baldwin J."/>
            <person name="Abdouelleil A."/>
            <person name="Abdulkadir J."/>
            <person name="Abebe A."/>
            <person name="Abera B."/>
            <person name="Abreu J."/>
            <person name="Acer S.C."/>
            <person name="Aftuck L."/>
            <person name="Alexander A."/>
            <person name="An P."/>
            <person name="Anderson E."/>
            <person name="Anderson S."/>
            <person name="Arachi H."/>
            <person name="Azer M."/>
            <person name="Bachantsang P."/>
            <person name="Barry A."/>
            <person name="Bayul T."/>
            <person name="Berlin A."/>
            <person name="Bessette D."/>
            <person name="Bloom T."/>
            <person name="Blye J."/>
            <person name="Boguslavskiy L."/>
            <person name="Bonnet C."/>
            <person name="Boukhgalter B."/>
            <person name="Bourzgui I."/>
            <person name="Brown A."/>
            <person name="Cahill P."/>
            <person name="Channer S."/>
            <person name="Cheshatsang Y."/>
            <person name="Chuda L."/>
            <person name="Citroen M."/>
            <person name="Collymore A."/>
            <person name="Cooke P."/>
            <person name="Costello M."/>
            <person name="D'Aco K."/>
            <person name="Daza R."/>
            <person name="De Haan G."/>
            <person name="DeGray S."/>
            <person name="DeMaso C."/>
            <person name="Dhargay N."/>
            <person name="Dooley K."/>
            <person name="Dooley E."/>
            <person name="Doricent M."/>
            <person name="Dorje P."/>
            <person name="Dorjee K."/>
            <person name="Dupes A."/>
            <person name="Elong R."/>
            <person name="Falk J."/>
            <person name="Farina A."/>
            <person name="Faro S."/>
            <person name="Ferguson D."/>
            <person name="Fisher S."/>
            <person name="Foley C.D."/>
            <person name="Franke A."/>
            <person name="Friedrich D."/>
            <person name="Gadbois L."/>
            <person name="Gearin G."/>
            <person name="Gearin C.R."/>
            <person name="Giannoukos G."/>
            <person name="Goode T."/>
            <person name="Graham J."/>
            <person name="Grandbois E."/>
            <person name="Grewal S."/>
            <person name="Gyaltsen K."/>
            <person name="Hafez N."/>
            <person name="Hagos B."/>
            <person name="Hall J."/>
            <person name="Henson C."/>
            <person name="Hollinger A."/>
            <person name="Honan T."/>
            <person name="Huard M.D."/>
            <person name="Hughes L."/>
            <person name="Hurhula B."/>
            <person name="Husby M.E."/>
            <person name="Kamat A."/>
            <person name="Kanga B."/>
            <person name="Kashin S."/>
            <person name="Khazanovich D."/>
            <person name="Kisner P."/>
            <person name="Lance K."/>
            <person name="Lara M."/>
            <person name="Lee W."/>
            <person name="Lennon N."/>
            <person name="Letendre F."/>
            <person name="LeVine R."/>
            <person name="Lipovsky A."/>
            <person name="Liu X."/>
            <person name="Liu J."/>
            <person name="Liu S."/>
            <person name="Lokyitsang T."/>
            <person name="Lokyitsang Y."/>
            <person name="Lubonja R."/>
            <person name="Lui A."/>
            <person name="MacDonald P."/>
            <person name="Magnisalis V."/>
            <person name="Maru K."/>
            <person name="Matthews C."/>
            <person name="McCusker W."/>
            <person name="McDonough S."/>
            <person name="Mehta T."/>
            <person name="Meldrim J."/>
            <person name="Meneus L."/>
            <person name="Mihai O."/>
            <person name="Mihalev A."/>
            <person name="Mihova T."/>
            <person name="Mittelman R."/>
            <person name="Mlenga V."/>
            <person name="Montmayeur A."/>
            <person name="Mulrain L."/>
            <person name="Navidi A."/>
            <person name="Naylor J."/>
            <person name="Negash T."/>
            <person name="Nguyen T."/>
            <person name="Nguyen N."/>
            <person name="Nicol R."/>
            <person name="Norbu C."/>
            <person name="Norbu N."/>
            <person name="Novod N."/>
            <person name="O'Neill B."/>
            <person name="Osman S."/>
            <person name="Markiewicz E."/>
            <person name="Oyono O.L."/>
            <person name="Patti C."/>
            <person name="Phunkhang P."/>
            <person name="Pierre F."/>
            <person name="Priest M."/>
            <person name="Raghuraman S."/>
            <person name="Rege F."/>
            <person name="Reyes R."/>
            <person name="Rise C."/>
            <person name="Rogov P."/>
            <person name="Ross K."/>
            <person name="Ryan E."/>
            <person name="Settipalli S."/>
            <person name="Shea T."/>
            <person name="Sherpa N."/>
            <person name="Shi L."/>
            <person name="Shih D."/>
            <person name="Sparrow T."/>
            <person name="Spaulding J."/>
            <person name="Stalker J."/>
            <person name="Stange-Thomann N."/>
            <person name="Stavropoulos S."/>
            <person name="Stone C."/>
            <person name="Strader C."/>
            <person name="Tesfaye S."/>
            <person name="Thomson T."/>
            <person name="Thoulutsang Y."/>
            <person name="Thoulutsang D."/>
            <person name="Topham K."/>
            <person name="Topping I."/>
            <person name="Tsamla T."/>
            <person name="Vassiliev H."/>
            <person name="Vo A."/>
            <person name="Wangchuk T."/>
            <person name="Wangdi T."/>
            <person name="Weiand M."/>
            <person name="Wilkinson J."/>
            <person name="Wilson A."/>
            <person name="Yadav S."/>
            <person name="Young G."/>
            <person name="Yu Q."/>
            <person name="Zembek L."/>
            <person name="Zhong D."/>
            <person name="Zimmer A."/>
            <person name="Zwirko Z."/>
            <person name="Jaffe D.B."/>
            <person name="Alvarez P."/>
            <person name="Brockman W."/>
            <person name="Butler J."/>
            <person name="Chin C."/>
            <person name="Gnerre S."/>
            <person name="Grabherr M."/>
            <person name="Kleber M."/>
            <person name="Mauceli E."/>
            <person name="MacCallum I."/>
        </authorList>
    </citation>
    <scope>NUCLEOTIDE SEQUENCE [LARGE SCALE GENOMIC DNA]</scope>
    <source>
        <strain evidence="3">Tucson 15010-1051.87</strain>
    </source>
</reference>
<keyword evidence="1" id="KW-1133">Transmembrane helix</keyword>
<dbReference type="AlphaFoldDB" id="B4LKF8"/>
<keyword evidence="1" id="KW-0812">Transmembrane</keyword>
<evidence type="ECO:0000313" key="3">
    <source>
        <dbReference type="Proteomes" id="UP000008792"/>
    </source>
</evidence>
<dbReference type="InParanoid" id="B4LKF8"/>
<accession>B4LKF8</accession>
<protein>
    <recommendedName>
        <fullName evidence="4">Ionotropic glutamate receptor C-terminal domain-containing protein</fullName>
    </recommendedName>
</protein>
<keyword evidence="1" id="KW-0472">Membrane</keyword>
<dbReference type="Proteomes" id="UP000008792">
    <property type="component" value="Unassembled WGS sequence"/>
</dbReference>
<keyword evidence="3" id="KW-1185">Reference proteome</keyword>
<sequence length="522" mass="60722">MELPSRVLHELKVELGYESILLLQNSSNCWIDLKAISETPIINLNANQEIYVQALFRNCLENHMLNVLAIATWSPGHIYSYRAFPRFTIVKRSIWQVKRYFEPQLKDMGGYPIVTMPDNVFPRTVVYKDAQGHYQLSGYLSSFMENFAKTLNATLKISWHQVPRDNEIVKFKKVTRLIQTRTVDIPACISNIALDPDFRNYSHVMEISKWQLMVPLESEIDRTLLVFGGGSQMQIVYAMCLMCLLALLLHNVNRLELGLAPSACCLGALTDPVLRAILYQTLSMPRRPSLRLKITYMLILVSSFLSYNTYITQLETNLVHPLTKPPIRSYQDMRRVGLKILFTDLDKPAMLKAIGKHVLSTNWDVHELVNSSVFQAMRCLPNSSYAYPVTQTMWPFIERKFARQHRAPFRLSKDFTLLSLVPFAIPLSNDSIYHRALNSYILHTQASGLYSFWYRRSYYKLLSIGKMEELPYNNFECNCYLRWIDLYYFWLLYTCMVCLSLVIFAFELSARLIKKIIREQLV</sequence>
<feature type="transmembrane region" description="Helical" evidence="1">
    <location>
        <begin position="487"/>
        <end position="508"/>
    </location>
</feature>